<name>A0AAV5EQG1_ELECO</name>
<gene>
    <name evidence="1" type="primary">gb12774</name>
    <name evidence="1" type="ORF">PR202_gb12774</name>
</gene>
<organism evidence="1 2">
    <name type="scientific">Eleusine coracana subsp. coracana</name>
    <dbReference type="NCBI Taxonomy" id="191504"/>
    <lineage>
        <taxon>Eukaryota</taxon>
        <taxon>Viridiplantae</taxon>
        <taxon>Streptophyta</taxon>
        <taxon>Embryophyta</taxon>
        <taxon>Tracheophyta</taxon>
        <taxon>Spermatophyta</taxon>
        <taxon>Magnoliopsida</taxon>
        <taxon>Liliopsida</taxon>
        <taxon>Poales</taxon>
        <taxon>Poaceae</taxon>
        <taxon>PACMAD clade</taxon>
        <taxon>Chloridoideae</taxon>
        <taxon>Cynodonteae</taxon>
        <taxon>Eleusininae</taxon>
        <taxon>Eleusine</taxon>
    </lineage>
</organism>
<evidence type="ECO:0000313" key="2">
    <source>
        <dbReference type="Proteomes" id="UP001054889"/>
    </source>
</evidence>
<evidence type="ECO:0000313" key="1">
    <source>
        <dbReference type="EMBL" id="GJN24993.1"/>
    </source>
</evidence>
<dbReference type="EMBL" id="BQKI01000077">
    <property type="protein sequence ID" value="GJN24993.1"/>
    <property type="molecule type" value="Genomic_DNA"/>
</dbReference>
<reference evidence="1" key="1">
    <citation type="journal article" date="2018" name="DNA Res.">
        <title>Multiple hybrid de novo genome assembly of finger millet, an orphan allotetraploid crop.</title>
        <authorList>
            <person name="Hatakeyama M."/>
            <person name="Aluri S."/>
            <person name="Balachadran M.T."/>
            <person name="Sivarajan S.R."/>
            <person name="Patrignani A."/>
            <person name="Gruter S."/>
            <person name="Poveda L."/>
            <person name="Shimizu-Inatsugi R."/>
            <person name="Baeten J."/>
            <person name="Francoijs K.J."/>
            <person name="Nataraja K.N."/>
            <person name="Reddy Y.A.N."/>
            <person name="Phadnis S."/>
            <person name="Ravikumar R.L."/>
            <person name="Schlapbach R."/>
            <person name="Sreeman S.M."/>
            <person name="Shimizu K.K."/>
        </authorList>
    </citation>
    <scope>NUCLEOTIDE SEQUENCE</scope>
</reference>
<dbReference type="Proteomes" id="UP001054889">
    <property type="component" value="Unassembled WGS sequence"/>
</dbReference>
<accession>A0AAV5EQG1</accession>
<proteinExistence type="predicted"/>
<comment type="caution">
    <text evidence="1">The sequence shown here is derived from an EMBL/GenBank/DDBJ whole genome shotgun (WGS) entry which is preliminary data.</text>
</comment>
<reference evidence="1" key="2">
    <citation type="submission" date="2021-12" db="EMBL/GenBank/DDBJ databases">
        <title>Resequencing data analysis of finger millet.</title>
        <authorList>
            <person name="Hatakeyama M."/>
            <person name="Aluri S."/>
            <person name="Balachadran M.T."/>
            <person name="Sivarajan S.R."/>
            <person name="Poveda L."/>
            <person name="Shimizu-Inatsugi R."/>
            <person name="Schlapbach R."/>
            <person name="Sreeman S.M."/>
            <person name="Shimizu K.K."/>
        </authorList>
    </citation>
    <scope>NUCLEOTIDE SEQUENCE</scope>
</reference>
<keyword evidence="2" id="KW-1185">Reference proteome</keyword>
<protein>
    <submittedName>
        <fullName evidence="1">Uncharacterized protein</fullName>
    </submittedName>
</protein>
<sequence>MLTSIPICYLMSLNIPKWVIQAIDKLRRAFMWKGRAQVNDGHCPITWSWITQPLELGGLGIHNLDTRGWASQMRWLWLRKTQPNRPWAAFDT</sequence>
<dbReference type="AlphaFoldDB" id="A0AAV5EQG1"/>